<keyword evidence="2" id="KW-0812">Transmembrane</keyword>
<dbReference type="PANTHER" id="PTHR34475:SF1">
    <property type="entry name" value="CYTOSKELETON PROTEIN RODZ"/>
    <property type="match status" value="1"/>
</dbReference>
<feature type="region of interest" description="Disordered" evidence="1">
    <location>
        <begin position="252"/>
        <end position="290"/>
    </location>
</feature>
<dbReference type="GO" id="GO:0003677">
    <property type="term" value="F:DNA binding"/>
    <property type="evidence" value="ECO:0007669"/>
    <property type="project" value="InterPro"/>
</dbReference>
<evidence type="ECO:0000256" key="1">
    <source>
        <dbReference type="SAM" id="MobiDB-lite"/>
    </source>
</evidence>
<dbReference type="InterPro" id="IPR025194">
    <property type="entry name" value="RodZ-like_C"/>
</dbReference>
<evidence type="ECO:0000256" key="2">
    <source>
        <dbReference type="SAM" id="Phobius"/>
    </source>
</evidence>
<organism evidence="4 5">
    <name type="scientific">Sphingobium boeckii</name>
    <dbReference type="NCBI Taxonomy" id="1082345"/>
    <lineage>
        <taxon>Bacteria</taxon>
        <taxon>Pseudomonadati</taxon>
        <taxon>Pseudomonadota</taxon>
        <taxon>Alphaproteobacteria</taxon>
        <taxon>Sphingomonadales</taxon>
        <taxon>Sphingomonadaceae</taxon>
        <taxon>Sphingobium</taxon>
    </lineage>
</organism>
<dbReference type="InterPro" id="IPR001387">
    <property type="entry name" value="Cro/C1-type_HTH"/>
</dbReference>
<reference evidence="4 5" key="1">
    <citation type="submission" date="2020-08" db="EMBL/GenBank/DDBJ databases">
        <title>Genomic Encyclopedia of Type Strains, Phase IV (KMG-IV): sequencing the most valuable type-strain genomes for metagenomic binning, comparative biology and taxonomic classification.</title>
        <authorList>
            <person name="Goeker M."/>
        </authorList>
    </citation>
    <scope>NUCLEOTIDE SEQUENCE [LARGE SCALE GENOMIC DNA]</scope>
    <source>
        <strain evidence="4 5">DSM 25079</strain>
    </source>
</reference>
<dbReference type="InterPro" id="IPR010982">
    <property type="entry name" value="Lambda_DNA-bd_dom_sf"/>
</dbReference>
<dbReference type="Gene3D" id="1.10.260.40">
    <property type="entry name" value="lambda repressor-like DNA-binding domains"/>
    <property type="match status" value="1"/>
</dbReference>
<dbReference type="EMBL" id="JACIJC010000001">
    <property type="protein sequence ID" value="MBB5684028.1"/>
    <property type="molecule type" value="Genomic_DNA"/>
</dbReference>
<dbReference type="PANTHER" id="PTHR34475">
    <property type="match status" value="1"/>
</dbReference>
<keyword evidence="5" id="KW-1185">Reference proteome</keyword>
<sequence>MFPKSVGERLAEARKKAKIDLADVSSRTRIPLRHLEAIETGRYADLPSATYATGFTKAYARTLGMDEVEIGRDVRAELQAIGAGYSQPDYFEPADPARVPPRALAWTAALVAILIIGGFALWRSGVIDGLGGRDPAAIAAGTDVTEQGGPASEATINLAAPAATPAAPPSGQVVLTANDEVWVRIYDAANQRLLESTMKPGDRFEVPADANNPQINVGRPEALTVTVGGQPVPALGIPGRPIRDVGVSAAALAARPAPAPDPSAPPTAATVTPAAAAPAASNAATPAGQP</sequence>
<comment type="caution">
    <text evidence="4">The sequence shown here is derived from an EMBL/GenBank/DDBJ whole genome shotgun (WGS) entry which is preliminary data.</text>
</comment>
<evidence type="ECO:0000313" key="4">
    <source>
        <dbReference type="EMBL" id="MBB5684028.1"/>
    </source>
</evidence>
<dbReference type="InterPro" id="IPR050400">
    <property type="entry name" value="Bact_Cytoskel_RodZ"/>
</dbReference>
<feature type="transmembrane region" description="Helical" evidence="2">
    <location>
        <begin position="103"/>
        <end position="122"/>
    </location>
</feature>
<dbReference type="Proteomes" id="UP000549617">
    <property type="component" value="Unassembled WGS sequence"/>
</dbReference>
<dbReference type="Pfam" id="PF13413">
    <property type="entry name" value="HTH_25"/>
    <property type="match status" value="1"/>
</dbReference>
<evidence type="ECO:0000313" key="5">
    <source>
        <dbReference type="Proteomes" id="UP000549617"/>
    </source>
</evidence>
<proteinExistence type="predicted"/>
<dbReference type="SMART" id="SM00530">
    <property type="entry name" value="HTH_XRE"/>
    <property type="match status" value="1"/>
</dbReference>
<accession>A0A7W9AED0</accession>
<dbReference type="AlphaFoldDB" id="A0A7W9AED0"/>
<feature type="domain" description="HTH cro/C1-type" evidence="3">
    <location>
        <begin position="9"/>
        <end position="70"/>
    </location>
</feature>
<name>A0A7W9AED0_9SPHN</name>
<feature type="compositionally biased region" description="Low complexity" evidence="1">
    <location>
        <begin position="266"/>
        <end position="290"/>
    </location>
</feature>
<dbReference type="CDD" id="cd00093">
    <property type="entry name" value="HTH_XRE"/>
    <property type="match status" value="1"/>
</dbReference>
<dbReference type="SUPFAM" id="SSF47413">
    <property type="entry name" value="lambda repressor-like DNA-binding domains"/>
    <property type="match status" value="1"/>
</dbReference>
<keyword evidence="2" id="KW-1133">Transmembrane helix</keyword>
<protein>
    <submittedName>
        <fullName evidence="4">Cytoskeletal protein RodZ</fullName>
    </submittedName>
</protein>
<gene>
    <name evidence="4" type="ORF">FHS49_000019</name>
</gene>
<dbReference type="Pfam" id="PF13464">
    <property type="entry name" value="RodZ_C"/>
    <property type="match status" value="1"/>
</dbReference>
<keyword evidence="2" id="KW-0472">Membrane</keyword>
<evidence type="ECO:0000259" key="3">
    <source>
        <dbReference type="SMART" id="SM00530"/>
    </source>
</evidence>